<dbReference type="EMBL" id="CAUJNA010003357">
    <property type="protein sequence ID" value="CAJ1400046.1"/>
    <property type="molecule type" value="Genomic_DNA"/>
</dbReference>
<dbReference type="Pfam" id="PF25273">
    <property type="entry name" value="DUF7869"/>
    <property type="match status" value="1"/>
</dbReference>
<name>A0AA36J6E2_9DINO</name>
<reference evidence="2" key="1">
    <citation type="submission" date="2023-08" db="EMBL/GenBank/DDBJ databases">
        <authorList>
            <person name="Chen Y."/>
            <person name="Shah S."/>
            <person name="Dougan E. K."/>
            <person name="Thang M."/>
            <person name="Chan C."/>
        </authorList>
    </citation>
    <scope>NUCLEOTIDE SEQUENCE</scope>
</reference>
<dbReference type="PANTHER" id="PTHR33153">
    <property type="entry name" value="MYND-TYPE DOMAIN-CONTAINING PROTEIN"/>
    <property type="match status" value="1"/>
</dbReference>
<dbReference type="InterPro" id="IPR057191">
    <property type="entry name" value="DUF7869"/>
</dbReference>
<gene>
    <name evidence="2" type="ORF">EVOR1521_LOCUS23473</name>
</gene>
<sequence>MAVDWWLWELYNSAAEPLPDHPKPKKAVKTSSASHFWMDEPWLRPGDRVASEVASEGSSDEFQPEDLGIGWVHPPYEGILAPGNGNAGDHASCAEHGDGGDQTSLKWSPDHPVVDQLSAWTVASQRPSIGLPVRYLQHTTLHSLYWLFTASWDTIKEHLPSGATKQAKDGPPSYRTFCARWKCWRRYIRIRKRSQHAQCTICWDLQRAMEDAKSSWASRLEAARALRAHHSKQYLDRCVYWSLRWAASTGKNVLCINIDSMDKTKFAYPRFPTARLPKAVEGCLRPKLVFTAALAHGYCYNLYTSEENLFHGGSHFIEDVARICRERGQSLPDHLLIQSDNTVAQAKNKEVMAVCATWAMLKLFRTVTVNFLTVGHTHEDCDQLLLARQFGCVTSWLLDLVKFNNATDILKYVQGKLEDKMAAWQECVHAKHLHGIRDWKGWVGELLAAPLSWHSAFMNRQGVDAPHSWCFKARRDLWQTELRNGTEDRWCANSSDIMLCLKAYMSDTRLQQPPLQCLQERQHSPLIREVLPSQLVAHKPLPKTLIDNYLALAQWAEEAGYAEAAQALTELVETRRYERAPLGWLREPREYAQDTSLDRNPFHSHLPRNTWRLVMG</sequence>
<dbReference type="PANTHER" id="PTHR33153:SF3">
    <property type="entry name" value="TRAFFICKING PROTEIN PARTICLE COMPLEX SUBUNIT 11 DOMAIN-CONTAINING PROTEIN"/>
    <property type="match status" value="1"/>
</dbReference>
<evidence type="ECO:0000313" key="3">
    <source>
        <dbReference type="Proteomes" id="UP001178507"/>
    </source>
</evidence>
<organism evidence="2 3">
    <name type="scientific">Effrenium voratum</name>
    <dbReference type="NCBI Taxonomy" id="2562239"/>
    <lineage>
        <taxon>Eukaryota</taxon>
        <taxon>Sar</taxon>
        <taxon>Alveolata</taxon>
        <taxon>Dinophyceae</taxon>
        <taxon>Suessiales</taxon>
        <taxon>Symbiodiniaceae</taxon>
        <taxon>Effrenium</taxon>
    </lineage>
</organism>
<dbReference type="Proteomes" id="UP001178507">
    <property type="component" value="Unassembled WGS sequence"/>
</dbReference>
<feature type="domain" description="DUF7869" evidence="1">
    <location>
        <begin position="293"/>
        <end position="447"/>
    </location>
</feature>
<accession>A0AA36J6E2</accession>
<evidence type="ECO:0000313" key="2">
    <source>
        <dbReference type="EMBL" id="CAJ1400046.1"/>
    </source>
</evidence>
<protein>
    <recommendedName>
        <fullName evidence="1">DUF7869 domain-containing protein</fullName>
    </recommendedName>
</protein>
<comment type="caution">
    <text evidence="2">The sequence shown here is derived from an EMBL/GenBank/DDBJ whole genome shotgun (WGS) entry which is preliminary data.</text>
</comment>
<keyword evidence="3" id="KW-1185">Reference proteome</keyword>
<evidence type="ECO:0000259" key="1">
    <source>
        <dbReference type="Pfam" id="PF25273"/>
    </source>
</evidence>
<dbReference type="AlphaFoldDB" id="A0AA36J6E2"/>
<proteinExistence type="predicted"/>